<accession>A0ABX1NPR1</accession>
<evidence type="ECO:0000259" key="4">
    <source>
        <dbReference type="Pfam" id="PF13007"/>
    </source>
</evidence>
<dbReference type="Pfam" id="PF13007">
    <property type="entry name" value="LZ_Tnp_IS66"/>
    <property type="match status" value="1"/>
</dbReference>
<feature type="domain" description="Transposase IS66 zinc-finger binding" evidence="3">
    <location>
        <begin position="116"/>
        <end position="158"/>
    </location>
</feature>
<feature type="domain" description="Transposase IS66 C-terminal" evidence="5">
    <location>
        <begin position="460"/>
        <end position="497"/>
    </location>
</feature>
<dbReference type="EMBL" id="WTVS01000172">
    <property type="protein sequence ID" value="NMG01235.1"/>
    <property type="molecule type" value="Genomic_DNA"/>
</dbReference>
<evidence type="ECO:0000259" key="3">
    <source>
        <dbReference type="Pfam" id="PF13005"/>
    </source>
</evidence>
<dbReference type="PANTHER" id="PTHR33678:SF1">
    <property type="entry name" value="BLL1576 PROTEIN"/>
    <property type="match status" value="1"/>
</dbReference>
<dbReference type="InterPro" id="IPR039552">
    <property type="entry name" value="IS66_C"/>
</dbReference>
<sequence>MVLPADLDHLDAQALRDLLHQQQRELVWRQTKIDRLTHELALYKRQRYGVRAERLSAEQARLFEETCDADLAAMSAELEALQPEADQAPAAKGQARRRPLPPELPRTEIRHEPESTTCSCGCEMRRIGENVAEKLDYTPGQFTVERHIRGKWVCAECETLVQAPVPAQIIDKGIPTAGLLAQVLIAKYQDHLPLYRQEGIFGRAGLAIPQSTLAQWVGQTGVQLQPLVDALRAELLANPVLHADETPVAMLDPGAGKTPRAYLWSYSLGAFDPIKAVVYDFAKSRAGMHAQAFLGDWRGTLICDDYAGYKALIAQGVIEAGCMAHARRKFFDLTVQGQSQIAVEALDTIGELYAIEREAAELDAEARQRLRQEQARPILERLHGWLLLRRGQVPNGSAIARAIDYSLKRWGALTHYVDDGRVPIDNNWIENQIRPIALGRKNWLFAGSLRAGQRAAAIMSLIQSARLNGHEPFAYLKNVLARLPSQPHSRLGELLPHRWQPSNG</sequence>
<feature type="region of interest" description="Disordered" evidence="1">
    <location>
        <begin position="84"/>
        <end position="107"/>
    </location>
</feature>
<dbReference type="InterPro" id="IPR004291">
    <property type="entry name" value="Transposase_IS66_central"/>
</dbReference>
<dbReference type="Proteomes" id="UP000634522">
    <property type="component" value="Unassembled WGS sequence"/>
</dbReference>
<dbReference type="NCBIfam" id="NF033517">
    <property type="entry name" value="transpos_IS66"/>
    <property type="match status" value="1"/>
</dbReference>
<protein>
    <submittedName>
        <fullName evidence="6">IS66 family transposase</fullName>
    </submittedName>
</protein>
<dbReference type="Pfam" id="PF03050">
    <property type="entry name" value="DDE_Tnp_IS66"/>
    <property type="match status" value="1"/>
</dbReference>
<proteinExistence type="predicted"/>
<feature type="domain" description="Transposase IS66 central" evidence="2">
    <location>
        <begin position="172"/>
        <end position="453"/>
    </location>
</feature>
<organism evidence="6 7">
    <name type="scientific">Aromatoleum toluolicum</name>
    <dbReference type="NCBI Taxonomy" id="90060"/>
    <lineage>
        <taxon>Bacteria</taxon>
        <taxon>Pseudomonadati</taxon>
        <taxon>Pseudomonadota</taxon>
        <taxon>Betaproteobacteria</taxon>
        <taxon>Rhodocyclales</taxon>
        <taxon>Rhodocyclaceae</taxon>
        <taxon>Aromatoleum</taxon>
    </lineage>
</organism>
<dbReference type="Pfam" id="PF13817">
    <property type="entry name" value="DDE_Tnp_IS66_C"/>
    <property type="match status" value="1"/>
</dbReference>
<dbReference type="RefSeq" id="WP_169143721.1">
    <property type="nucleotide sequence ID" value="NZ_WTVS01000172.1"/>
</dbReference>
<dbReference type="InterPro" id="IPR024463">
    <property type="entry name" value="Transposase_TnpC_homeodom"/>
</dbReference>
<comment type="caution">
    <text evidence="6">The sequence shown here is derived from an EMBL/GenBank/DDBJ whole genome shotgun (WGS) entry which is preliminary data.</text>
</comment>
<reference evidence="6 7" key="1">
    <citation type="submission" date="2019-12" db="EMBL/GenBank/DDBJ databases">
        <title>Comparative genomics gives insights into the taxonomy of the Azoarcus-Aromatoleum group and reveals separate origins of nif in the plant-associated Azoarcus and non-plant-associated Aromatoleum sub-groups.</title>
        <authorList>
            <person name="Lafos M."/>
            <person name="Maluk M."/>
            <person name="Batista M."/>
            <person name="Junghare M."/>
            <person name="Carmona M."/>
            <person name="Faoro H."/>
            <person name="Cruz L.M."/>
            <person name="Battistoni F."/>
            <person name="De Souza E."/>
            <person name="Pedrosa F."/>
            <person name="Chen W.-M."/>
            <person name="Poole P.S."/>
            <person name="Dixon R.A."/>
            <person name="James E.K."/>
        </authorList>
    </citation>
    <scope>NUCLEOTIDE SEQUENCE [LARGE SCALE GENOMIC DNA]</scope>
    <source>
        <strain evidence="6 7">T</strain>
    </source>
</reference>
<feature type="domain" description="Transposase TnpC homeodomain" evidence="4">
    <location>
        <begin position="35"/>
        <end position="109"/>
    </location>
</feature>
<gene>
    <name evidence="6" type="ORF">GPA27_28120</name>
</gene>
<dbReference type="PANTHER" id="PTHR33678">
    <property type="entry name" value="BLL1576 PROTEIN"/>
    <property type="match status" value="1"/>
</dbReference>
<dbReference type="Pfam" id="PF13005">
    <property type="entry name" value="zf-IS66"/>
    <property type="match status" value="1"/>
</dbReference>
<dbReference type="InterPro" id="IPR024474">
    <property type="entry name" value="Znf_dom_IS66"/>
</dbReference>
<evidence type="ECO:0000313" key="6">
    <source>
        <dbReference type="EMBL" id="NMG01235.1"/>
    </source>
</evidence>
<name>A0ABX1NPR1_9RHOO</name>
<keyword evidence="7" id="KW-1185">Reference proteome</keyword>
<dbReference type="InterPro" id="IPR052344">
    <property type="entry name" value="Transposase-related"/>
</dbReference>
<evidence type="ECO:0000259" key="5">
    <source>
        <dbReference type="Pfam" id="PF13817"/>
    </source>
</evidence>
<evidence type="ECO:0000313" key="7">
    <source>
        <dbReference type="Proteomes" id="UP000634522"/>
    </source>
</evidence>
<evidence type="ECO:0000256" key="1">
    <source>
        <dbReference type="SAM" id="MobiDB-lite"/>
    </source>
</evidence>
<evidence type="ECO:0000259" key="2">
    <source>
        <dbReference type="Pfam" id="PF03050"/>
    </source>
</evidence>